<organism evidence="8 9">
    <name type="scientific">Sphagnum jensenii</name>
    <dbReference type="NCBI Taxonomy" id="128206"/>
    <lineage>
        <taxon>Eukaryota</taxon>
        <taxon>Viridiplantae</taxon>
        <taxon>Streptophyta</taxon>
        <taxon>Embryophyta</taxon>
        <taxon>Bryophyta</taxon>
        <taxon>Sphagnophytina</taxon>
        <taxon>Sphagnopsida</taxon>
        <taxon>Sphagnales</taxon>
        <taxon>Sphagnaceae</taxon>
        <taxon>Sphagnum</taxon>
    </lineage>
</organism>
<dbReference type="InterPro" id="IPR023562">
    <property type="entry name" value="ClpP/TepA"/>
</dbReference>
<dbReference type="SUPFAM" id="SSF52096">
    <property type="entry name" value="ClpP/crotonase"/>
    <property type="match status" value="1"/>
</dbReference>
<sequence length="123" mass="14493">MPIGVPKVPFRLPKEEDDKLVRFQRKRIYQSIPINRFYHERLFFLDQHVDDEIANQLIGIMMYLNGDNESKDMYLYINSLGGAILIGIFIYDAMQFVVPNVHHNLHGIGCFYGIFHPNWGRNH</sequence>
<dbReference type="Proteomes" id="UP001497444">
    <property type="component" value="Chromosome 11"/>
</dbReference>
<evidence type="ECO:0000256" key="6">
    <source>
        <dbReference type="RuleBase" id="RU003567"/>
    </source>
</evidence>
<keyword evidence="2" id="KW-0934">Plastid</keyword>
<dbReference type="InterPro" id="IPR029045">
    <property type="entry name" value="ClpP/crotonase-like_dom_sf"/>
</dbReference>
<accession>A0ABP0VV83</accession>
<evidence type="ECO:0000256" key="4">
    <source>
        <dbReference type="ARBA" id="ARBA00022801"/>
    </source>
</evidence>
<evidence type="ECO:0000256" key="7">
    <source>
        <dbReference type="SAM" id="Phobius"/>
    </source>
</evidence>
<evidence type="ECO:0000256" key="3">
    <source>
        <dbReference type="ARBA" id="ARBA00022670"/>
    </source>
</evidence>
<dbReference type="PRINTS" id="PR00127">
    <property type="entry name" value="CLPPROTEASEP"/>
</dbReference>
<keyword evidence="7" id="KW-1133">Transmembrane helix</keyword>
<evidence type="ECO:0000313" key="8">
    <source>
        <dbReference type="EMBL" id="CAK9258092.1"/>
    </source>
</evidence>
<dbReference type="EMBL" id="OZ020106">
    <property type="protein sequence ID" value="CAK9258092.1"/>
    <property type="molecule type" value="Genomic_DNA"/>
</dbReference>
<gene>
    <name evidence="8" type="ORF">CSSPJE1EN1_LOCUS3570</name>
</gene>
<feature type="transmembrane region" description="Helical" evidence="7">
    <location>
        <begin position="73"/>
        <end position="91"/>
    </location>
</feature>
<keyword evidence="3" id="KW-0645">Protease</keyword>
<dbReference type="PANTHER" id="PTHR10381">
    <property type="entry name" value="ATP-DEPENDENT CLP PROTEASE PROTEOLYTIC SUBUNIT"/>
    <property type="match status" value="1"/>
</dbReference>
<protein>
    <recommendedName>
        <fullName evidence="6">ATP-dependent Clp protease proteolytic subunit</fullName>
    </recommendedName>
</protein>
<keyword evidence="9" id="KW-1185">Reference proteome</keyword>
<name>A0ABP0VV83_9BRYO</name>
<reference evidence="8" key="1">
    <citation type="submission" date="2024-02" db="EMBL/GenBank/DDBJ databases">
        <authorList>
            <consortium name="ELIXIR-Norway"/>
            <consortium name="Elixir Norway"/>
        </authorList>
    </citation>
    <scope>NUCLEOTIDE SEQUENCE</scope>
</reference>
<comment type="similarity">
    <text evidence="1 6">Belongs to the peptidase S14 family.</text>
</comment>
<evidence type="ECO:0000256" key="1">
    <source>
        <dbReference type="ARBA" id="ARBA00007039"/>
    </source>
</evidence>
<keyword evidence="7" id="KW-0472">Membrane</keyword>
<proteinExistence type="inferred from homology"/>
<dbReference type="InterPro" id="IPR001907">
    <property type="entry name" value="ClpP"/>
</dbReference>
<evidence type="ECO:0000256" key="5">
    <source>
        <dbReference type="ARBA" id="ARBA00022825"/>
    </source>
</evidence>
<dbReference type="PANTHER" id="PTHR10381:SF15">
    <property type="entry name" value="CHLOROPLASTIC ATP-DEPENDENT CLP PROTEASE PROTEOLYTIC SUBUNIT 1"/>
    <property type="match status" value="1"/>
</dbReference>
<evidence type="ECO:0000313" key="9">
    <source>
        <dbReference type="Proteomes" id="UP001497444"/>
    </source>
</evidence>
<dbReference type="Pfam" id="PF00574">
    <property type="entry name" value="CLP_protease"/>
    <property type="match status" value="1"/>
</dbReference>
<keyword evidence="5" id="KW-0720">Serine protease</keyword>
<dbReference type="Gene3D" id="3.90.226.10">
    <property type="entry name" value="2-enoyl-CoA Hydratase, Chain A, domain 1"/>
    <property type="match status" value="1"/>
</dbReference>
<evidence type="ECO:0000256" key="2">
    <source>
        <dbReference type="ARBA" id="ARBA00022640"/>
    </source>
</evidence>
<keyword evidence="7" id="KW-0812">Transmembrane</keyword>
<keyword evidence="4" id="KW-0378">Hydrolase</keyword>